<dbReference type="EMBL" id="AP014633">
    <property type="protein sequence ID" value="BAP54657.1"/>
    <property type="molecule type" value="Genomic_DNA"/>
</dbReference>
<feature type="site" description="Transition state stabilizer" evidence="7">
    <location>
        <position position="27"/>
    </location>
</feature>
<comment type="function">
    <text evidence="7">Catalyzes the formation of 4-diphosphocytidyl-2-C-methyl-D-erythritol from CTP and 2-C-methyl-D-erythritol 4-phosphate (MEP).</text>
</comment>
<dbReference type="EC" id="2.7.7.60" evidence="7"/>
<dbReference type="InterPro" id="IPR029044">
    <property type="entry name" value="Nucleotide-diphossugar_trans"/>
</dbReference>
<dbReference type="CDD" id="cd02516">
    <property type="entry name" value="CDP-ME_synthetase"/>
    <property type="match status" value="1"/>
</dbReference>
<reference evidence="8 9" key="1">
    <citation type="journal article" date="2014" name="ISME J.">
        <title>Ecophysiology of Thioploca ingrica as revealed by the complete genome sequence supplemented with proteomic evidence.</title>
        <authorList>
            <person name="Kojima H."/>
            <person name="Ogura Y."/>
            <person name="Yamamoto N."/>
            <person name="Togashi T."/>
            <person name="Mori H."/>
            <person name="Watanabe T."/>
            <person name="Nemoto F."/>
            <person name="Kurokawa K."/>
            <person name="Hayashi T."/>
            <person name="Fukui M."/>
        </authorList>
    </citation>
    <scope>NUCLEOTIDE SEQUENCE [LARGE SCALE GENOMIC DNA]</scope>
</reference>
<evidence type="ECO:0000256" key="1">
    <source>
        <dbReference type="ARBA" id="ARBA00001282"/>
    </source>
</evidence>
<gene>
    <name evidence="7" type="primary">ispD</name>
    <name evidence="8" type="ORF">THII_0360</name>
</gene>
<dbReference type="HOGENOM" id="CLU_061281_3_1_6"/>
<feature type="site" description="Positions MEP for the nucleophilic attack" evidence="7">
    <location>
        <position position="227"/>
    </location>
</feature>
<name>A0A090AHA6_9GAMM</name>
<dbReference type="OrthoDB" id="9806837at2"/>
<evidence type="ECO:0000256" key="2">
    <source>
        <dbReference type="ARBA" id="ARBA00004787"/>
    </source>
</evidence>
<feature type="site" description="Positions MEP for the nucleophilic attack" evidence="7">
    <location>
        <position position="171"/>
    </location>
</feature>
<dbReference type="UniPathway" id="UPA00056">
    <property type="reaction ID" value="UER00093"/>
</dbReference>
<dbReference type="Gene3D" id="3.90.550.10">
    <property type="entry name" value="Spore Coat Polysaccharide Biosynthesis Protein SpsA, Chain A"/>
    <property type="match status" value="1"/>
</dbReference>
<accession>A0A090AHA6</accession>
<comment type="pathway">
    <text evidence="2 7">Isoprenoid biosynthesis; isopentenyl diphosphate biosynthesis via DXP pathway; isopentenyl diphosphate from 1-deoxy-D-xylulose 5-phosphate: step 2/6.</text>
</comment>
<feature type="site" description="Transition state stabilizer" evidence="7">
    <location>
        <position position="20"/>
    </location>
</feature>
<organism evidence="8 9">
    <name type="scientific">Thioploca ingrica</name>
    <dbReference type="NCBI Taxonomy" id="40754"/>
    <lineage>
        <taxon>Bacteria</taxon>
        <taxon>Pseudomonadati</taxon>
        <taxon>Pseudomonadota</taxon>
        <taxon>Gammaproteobacteria</taxon>
        <taxon>Thiotrichales</taxon>
        <taxon>Thiotrichaceae</taxon>
        <taxon>Thioploca</taxon>
    </lineage>
</organism>
<dbReference type="InterPro" id="IPR001228">
    <property type="entry name" value="IspD"/>
</dbReference>
<evidence type="ECO:0000256" key="6">
    <source>
        <dbReference type="ARBA" id="ARBA00023229"/>
    </source>
</evidence>
<dbReference type="PANTHER" id="PTHR32125">
    <property type="entry name" value="2-C-METHYL-D-ERYTHRITOL 4-PHOSPHATE CYTIDYLYLTRANSFERASE, CHLOROPLASTIC"/>
    <property type="match status" value="1"/>
</dbReference>
<evidence type="ECO:0000313" key="9">
    <source>
        <dbReference type="Proteomes" id="UP000031623"/>
    </source>
</evidence>
<dbReference type="InterPro" id="IPR018294">
    <property type="entry name" value="ISPD_synthase_CS"/>
</dbReference>
<keyword evidence="9" id="KW-1185">Reference proteome</keyword>
<dbReference type="STRING" id="40754.THII_0360"/>
<dbReference type="NCBIfam" id="TIGR00453">
    <property type="entry name" value="ispD"/>
    <property type="match status" value="1"/>
</dbReference>
<keyword evidence="4 7" id="KW-0808">Transferase</keyword>
<dbReference type="PROSITE" id="PS01295">
    <property type="entry name" value="ISPD"/>
    <property type="match status" value="1"/>
</dbReference>
<comment type="similarity">
    <text evidence="3 7">Belongs to the IspD/TarI cytidylyltransferase family. IspD subfamily.</text>
</comment>
<comment type="catalytic activity">
    <reaction evidence="1 7">
        <text>2-C-methyl-D-erythritol 4-phosphate + CTP + H(+) = 4-CDP-2-C-methyl-D-erythritol + diphosphate</text>
        <dbReference type="Rhea" id="RHEA:13429"/>
        <dbReference type="ChEBI" id="CHEBI:15378"/>
        <dbReference type="ChEBI" id="CHEBI:33019"/>
        <dbReference type="ChEBI" id="CHEBI:37563"/>
        <dbReference type="ChEBI" id="CHEBI:57823"/>
        <dbReference type="ChEBI" id="CHEBI:58262"/>
        <dbReference type="EC" id="2.7.7.60"/>
    </reaction>
</comment>
<dbReference type="InterPro" id="IPR050088">
    <property type="entry name" value="IspD/TarI_cytidylyltransf_bact"/>
</dbReference>
<evidence type="ECO:0000256" key="3">
    <source>
        <dbReference type="ARBA" id="ARBA00009789"/>
    </source>
</evidence>
<evidence type="ECO:0000256" key="5">
    <source>
        <dbReference type="ARBA" id="ARBA00022695"/>
    </source>
</evidence>
<protein>
    <recommendedName>
        <fullName evidence="7">2-C-methyl-D-erythritol 4-phosphate cytidylyltransferase</fullName>
        <ecNumber evidence="7">2.7.7.60</ecNumber>
    </recommendedName>
    <alternativeName>
        <fullName evidence="7">4-diphosphocytidyl-2C-methyl-D-erythritol synthase</fullName>
    </alternativeName>
    <alternativeName>
        <fullName evidence="7">MEP cytidylyltransferase</fullName>
        <shortName evidence="7">MCT</shortName>
    </alternativeName>
</protein>
<dbReference type="PANTHER" id="PTHR32125:SF4">
    <property type="entry name" value="2-C-METHYL-D-ERYTHRITOL 4-PHOSPHATE CYTIDYLYLTRANSFERASE, CHLOROPLASTIC"/>
    <property type="match status" value="1"/>
</dbReference>
<dbReference type="FunFam" id="3.90.550.10:FF:000003">
    <property type="entry name" value="2-C-methyl-D-erythritol 4-phosphate cytidylyltransferase"/>
    <property type="match status" value="1"/>
</dbReference>
<dbReference type="GO" id="GO:0019288">
    <property type="term" value="P:isopentenyl diphosphate biosynthetic process, methylerythritol 4-phosphate pathway"/>
    <property type="evidence" value="ECO:0007669"/>
    <property type="project" value="UniProtKB-UniRule"/>
</dbReference>
<sequence length="247" mass="27644">MSNNIPHYWAIVPAAGQGSRMGHTRPKQYLPLHGKPILQHTLERLNLPRIKGIVVCIAANDSDWQTLTLPRTVMSVVGGVERCHSVLNGLQALQPQAQPNDWVLVHDAARPCVRPADIDKLMTQLADHPVGGLLAVPVRDTMKRVSALPPQPLPHPFWGERGVEVIETVNRENLWHALTPQMFRLEALTLALQHVLNQQETVTDEAQAMERQGYRPVLIEGHADNIKVTLPQDLNLAELYLQQQDFS</sequence>
<evidence type="ECO:0000256" key="4">
    <source>
        <dbReference type="ARBA" id="ARBA00022679"/>
    </source>
</evidence>
<dbReference type="Proteomes" id="UP000031623">
    <property type="component" value="Chromosome"/>
</dbReference>
<dbReference type="AlphaFoldDB" id="A0A090AHA6"/>
<dbReference type="HAMAP" id="MF_00108">
    <property type="entry name" value="IspD"/>
    <property type="match status" value="1"/>
</dbReference>
<dbReference type="KEGG" id="tig:THII_0360"/>
<proteinExistence type="inferred from homology"/>
<evidence type="ECO:0000313" key="8">
    <source>
        <dbReference type="EMBL" id="BAP54657.1"/>
    </source>
</evidence>
<dbReference type="InterPro" id="IPR034683">
    <property type="entry name" value="IspD/TarI"/>
</dbReference>
<evidence type="ECO:0000256" key="7">
    <source>
        <dbReference type="HAMAP-Rule" id="MF_00108"/>
    </source>
</evidence>
<dbReference type="GO" id="GO:0050518">
    <property type="term" value="F:2-C-methyl-D-erythritol 4-phosphate cytidylyltransferase activity"/>
    <property type="evidence" value="ECO:0007669"/>
    <property type="project" value="UniProtKB-UniRule"/>
</dbReference>
<dbReference type="SUPFAM" id="SSF53448">
    <property type="entry name" value="Nucleotide-diphospho-sugar transferases"/>
    <property type="match status" value="1"/>
</dbReference>
<dbReference type="Pfam" id="PF01128">
    <property type="entry name" value="IspD"/>
    <property type="match status" value="1"/>
</dbReference>
<keyword evidence="5 7" id="KW-0548">Nucleotidyltransferase</keyword>
<keyword evidence="6 7" id="KW-0414">Isoprene biosynthesis</keyword>